<feature type="domain" description="Prenylated flavin chaperone LpdD-like" evidence="1">
    <location>
        <begin position="14"/>
        <end position="121"/>
    </location>
</feature>
<proteinExistence type="predicted"/>
<dbReference type="Pfam" id="PF21758">
    <property type="entry name" value="PAC_bac"/>
    <property type="match status" value="1"/>
</dbReference>
<comment type="caution">
    <text evidence="2">The sequence shown here is derived from an EMBL/GenBank/DDBJ whole genome shotgun (WGS) entry which is preliminary data.</text>
</comment>
<evidence type="ECO:0000313" key="2">
    <source>
        <dbReference type="EMBL" id="MBP1045009.1"/>
    </source>
</evidence>
<sequence>MSIKEQSFSVEMVGYEMKAELKRIGSDILILLTGGDTPHIGTVTVFSENDPASSFRFPSHSGRKHKDDVLAEIVLKIIQPALRGNCVITSGIHVDHITQEQIQAASKMASHLGTAILHWLQEHPAEAKEPIYYNANESPLEK</sequence>
<reference evidence="2 3" key="1">
    <citation type="submission" date="2020-12" db="EMBL/GenBank/DDBJ databases">
        <title>Vagococcus allomyrinae sp. nov. and Enterococcus lavae sp. nov., isolated from the larvae of Allomyrina dichotoma.</title>
        <authorList>
            <person name="Lee S.D."/>
        </authorList>
    </citation>
    <scope>NUCLEOTIDE SEQUENCE [LARGE SCALE GENOMIC DNA]</scope>
    <source>
        <strain evidence="2 3">BWM-S5</strain>
    </source>
</reference>
<dbReference type="Proteomes" id="UP000673375">
    <property type="component" value="Unassembled WGS sequence"/>
</dbReference>
<dbReference type="InterPro" id="IPR048844">
    <property type="entry name" value="LpdD_chaperone-like"/>
</dbReference>
<accession>A0ABS4CGN0</accession>
<evidence type="ECO:0000259" key="1">
    <source>
        <dbReference type="Pfam" id="PF21758"/>
    </source>
</evidence>
<organism evidence="2 3">
    <name type="scientific">Enterococcus larvae</name>
    <dbReference type="NCBI Taxonomy" id="2794352"/>
    <lineage>
        <taxon>Bacteria</taxon>
        <taxon>Bacillati</taxon>
        <taxon>Bacillota</taxon>
        <taxon>Bacilli</taxon>
        <taxon>Lactobacillales</taxon>
        <taxon>Enterococcaceae</taxon>
        <taxon>Enterococcus</taxon>
    </lineage>
</organism>
<gene>
    <name evidence="2" type="ORF">I6N96_01865</name>
</gene>
<protein>
    <submittedName>
        <fullName evidence="2">Amino acid decarboxylase</fullName>
    </submittedName>
</protein>
<dbReference type="RefSeq" id="WP_209555798.1">
    <property type="nucleotide sequence ID" value="NZ_JAEDXU010000001.1"/>
</dbReference>
<dbReference type="EMBL" id="JAEDXU010000001">
    <property type="protein sequence ID" value="MBP1045009.1"/>
    <property type="molecule type" value="Genomic_DNA"/>
</dbReference>
<evidence type="ECO:0000313" key="3">
    <source>
        <dbReference type="Proteomes" id="UP000673375"/>
    </source>
</evidence>
<keyword evidence="3" id="KW-1185">Reference proteome</keyword>
<name>A0ABS4CGN0_9ENTE</name>